<organism evidence="1">
    <name type="scientific">Microviridae sp. ct13s5</name>
    <dbReference type="NCBI Taxonomy" id="2826723"/>
    <lineage>
        <taxon>Viruses</taxon>
        <taxon>Monodnaviria</taxon>
        <taxon>Sangervirae</taxon>
        <taxon>Phixviricota</taxon>
        <taxon>Malgrandaviricetes</taxon>
        <taxon>Petitvirales</taxon>
        <taxon>Microviridae</taxon>
    </lineage>
</organism>
<name>A0A8S5M6L3_9VIRU</name>
<reference evidence="1" key="1">
    <citation type="journal article" date="2021" name="Proc. Natl. Acad. Sci. U.S.A.">
        <title>A Catalog of Tens of Thousands of Viruses from Human Metagenomes Reveals Hidden Associations with Chronic Diseases.</title>
        <authorList>
            <person name="Tisza M.J."/>
            <person name="Buck C.B."/>
        </authorList>
    </citation>
    <scope>NUCLEOTIDE SEQUENCE</scope>
    <source>
        <strain evidence="1">Ct13s5</strain>
    </source>
</reference>
<accession>A0A8S5M6L3</accession>
<proteinExistence type="predicted"/>
<sequence length="79" mass="9344">MNSDKGYLSHKGLLSNFYSMMKARGYQVFIHAQTDERLGSGAVVTVVDPVEQDMCFGRFYTWEELQLIHKSYSMFWRYF</sequence>
<protein>
    <submittedName>
        <fullName evidence="1">Uncharacterized protein</fullName>
    </submittedName>
</protein>
<dbReference type="EMBL" id="BK014832">
    <property type="protein sequence ID" value="DAD77727.1"/>
    <property type="molecule type" value="Genomic_DNA"/>
</dbReference>
<evidence type="ECO:0000313" key="1">
    <source>
        <dbReference type="EMBL" id="DAD77727.1"/>
    </source>
</evidence>